<proteinExistence type="predicted"/>
<evidence type="ECO:0000313" key="2">
    <source>
        <dbReference type="EMBL" id="UVI39799.1"/>
    </source>
</evidence>
<keyword evidence="3" id="KW-1185">Reference proteome</keyword>
<accession>A0ABY5T4C3</accession>
<feature type="signal peptide" evidence="1">
    <location>
        <begin position="1"/>
        <end position="21"/>
    </location>
</feature>
<protein>
    <submittedName>
        <fullName evidence="2">Uncharacterized protein</fullName>
    </submittedName>
</protein>
<evidence type="ECO:0000256" key="1">
    <source>
        <dbReference type="SAM" id="SignalP"/>
    </source>
</evidence>
<reference evidence="2" key="1">
    <citation type="submission" date="2022-02" db="EMBL/GenBank/DDBJ databases">
        <title>Qipengyuania spongiae sp. nov., isolated from marine sponge.</title>
        <authorList>
            <person name="Li Z."/>
            <person name="Zhang M."/>
        </authorList>
    </citation>
    <scope>NUCLEOTIDE SEQUENCE</scope>
    <source>
        <strain evidence="2">PHS-Z21</strain>
    </source>
</reference>
<organism evidence="2 3">
    <name type="scientific">Qipengyuania spongiae</name>
    <dbReference type="NCBI Taxonomy" id="2909673"/>
    <lineage>
        <taxon>Bacteria</taxon>
        <taxon>Pseudomonadati</taxon>
        <taxon>Pseudomonadota</taxon>
        <taxon>Alphaproteobacteria</taxon>
        <taxon>Sphingomonadales</taxon>
        <taxon>Erythrobacteraceae</taxon>
        <taxon>Qipengyuania</taxon>
    </lineage>
</organism>
<dbReference type="Proteomes" id="UP001065265">
    <property type="component" value="Chromosome"/>
</dbReference>
<feature type="chain" id="PRO_5045504341" evidence="1">
    <location>
        <begin position="22"/>
        <end position="320"/>
    </location>
</feature>
<dbReference type="RefSeq" id="WP_265559488.1">
    <property type="nucleotide sequence ID" value="NZ_CP092471.1"/>
</dbReference>
<name>A0ABY5T4C3_9SPHN</name>
<sequence>MLSRSLLVMSGALAVPQTALAQNLDLDETDLVVRHGQTVDAVINDQPVSFHIAPEAISIPTVNGDAAQRIKLKPSIIGYGYLVGPVTVNFGTDTVRYLQRGGTFRRRTAFSDQQVVEGADAIAGPAAFPSRRTILTLRDPSPDDRALVFPMDRDMGRSQTGVMLDVDGHPVHVAFSFDRPESLVSATGGRWIADAHGGSFADGPRDTMVLYGVLRPARPLALTRPLMLGELEVRNVMVRISDLGNAEGIADSPPETAPAVDPDEIVVTAQSKVKPRSQRMYVGMDTIGHCASITYDFEAETVTLMCPATPAMVTFPVPVS</sequence>
<evidence type="ECO:0000313" key="3">
    <source>
        <dbReference type="Proteomes" id="UP001065265"/>
    </source>
</evidence>
<dbReference type="EMBL" id="CP092471">
    <property type="protein sequence ID" value="UVI39799.1"/>
    <property type="molecule type" value="Genomic_DNA"/>
</dbReference>
<gene>
    <name evidence="2" type="ORF">L1F33_02210</name>
</gene>
<keyword evidence="1" id="KW-0732">Signal</keyword>